<evidence type="ECO:0000313" key="1">
    <source>
        <dbReference type="EMBL" id="GJT75100.1"/>
    </source>
</evidence>
<keyword evidence="1" id="KW-0808">Transferase</keyword>
<protein>
    <submittedName>
        <fullName evidence="1">Reverse transcriptase domain-containing protein</fullName>
    </submittedName>
</protein>
<dbReference type="PANTHER" id="PTHR15503">
    <property type="entry name" value="LDOC1 RELATED"/>
    <property type="match status" value="1"/>
</dbReference>
<dbReference type="InterPro" id="IPR021109">
    <property type="entry name" value="Peptidase_aspartic_dom_sf"/>
</dbReference>
<reference evidence="1" key="2">
    <citation type="submission" date="2022-01" db="EMBL/GenBank/DDBJ databases">
        <authorList>
            <person name="Yamashiro T."/>
            <person name="Shiraishi A."/>
            <person name="Satake H."/>
            <person name="Nakayama K."/>
        </authorList>
    </citation>
    <scope>NUCLEOTIDE SEQUENCE</scope>
</reference>
<keyword evidence="1" id="KW-0695">RNA-directed DNA polymerase</keyword>
<dbReference type="PANTHER" id="PTHR15503:SF45">
    <property type="entry name" value="RNA-DIRECTED DNA POLYMERASE HOMOLOG"/>
    <property type="match status" value="1"/>
</dbReference>
<comment type="caution">
    <text evidence="1">The sequence shown here is derived from an EMBL/GenBank/DDBJ whole genome shotgun (WGS) entry which is preliminary data.</text>
</comment>
<evidence type="ECO:0000313" key="2">
    <source>
        <dbReference type="Proteomes" id="UP001151760"/>
    </source>
</evidence>
<sequence length="745" mass="85932">MLPKRTTTPMFDAAIKALVARSVADAFAKHEANISRNGDDSHDLGTGSRRTERATLECTYNDFWKFQPLNFKGTEGVVSVTQWSKIMESVYHISNCIVGNQVKKYCQRGEVKKLEIEIWDLKVNGTDVPVIVGVLFANANTQRVVTCFECGVQWHYKKDFPKLKNKNQGNKVGGECSILHIIPTTLDHGYDVELADGKIIGVNNIIRGCTLNFLNHPFNIDLMLVELGIFDVILGMDWKTKYHAVIVCDEKIVRIPFGNKILIVQGNRSNNMNESRLNIISCTKTQKYLLKGFHVFLAHITTKKAEDKSGEKRLENIPIVRDFPEVFPDYLPSIPPAQQVEFQIDLVPGAAPVAQAPYRLALLEMKELSDQLIAIIMEYLVNISKRSVFWSLNEDILKINDSDNQYAVSIKEDTAYPCLHSPKTTKETSSIRRIQRSSIRHIQDIVNLDNSTNNVLIPLDSWISRLLEYKLPLSRITCIMVNGKNAYELKGKFLDDLHNNAFDGTNGEEVVKHIEYFLRIVDPIDLPNVNHDKLRVVVFLISLVGGARRWFDKIKESLIKMGSDEIEPMDDEASNLEETDHDDEQEISEIFRIETNLFNYETPMCKEFKEFNYLLKIDPDLLTKDIEGFKTYEEFKDGWIYEWNNDVPWVDEKPWTDTGVWKELKPVKHTCKPFNYKIRCSEWPTCSWKNDGYYEEYVAVKKDEYEDLERISNDARRAYQEIFHMMDEGWMVTRAEGREVEESLT</sequence>
<dbReference type="EMBL" id="BQNB010018500">
    <property type="protein sequence ID" value="GJT75100.1"/>
    <property type="molecule type" value="Genomic_DNA"/>
</dbReference>
<dbReference type="Proteomes" id="UP001151760">
    <property type="component" value="Unassembled WGS sequence"/>
</dbReference>
<name>A0ABQ5GHV0_9ASTR</name>
<keyword evidence="2" id="KW-1185">Reference proteome</keyword>
<dbReference type="Gene3D" id="2.40.70.10">
    <property type="entry name" value="Acid Proteases"/>
    <property type="match status" value="1"/>
</dbReference>
<dbReference type="CDD" id="cd00303">
    <property type="entry name" value="retropepsin_like"/>
    <property type="match status" value="1"/>
</dbReference>
<accession>A0ABQ5GHV0</accession>
<keyword evidence="1" id="KW-0548">Nucleotidyltransferase</keyword>
<dbReference type="InterPro" id="IPR032567">
    <property type="entry name" value="RTL1-rel"/>
</dbReference>
<organism evidence="1 2">
    <name type="scientific">Tanacetum coccineum</name>
    <dbReference type="NCBI Taxonomy" id="301880"/>
    <lineage>
        <taxon>Eukaryota</taxon>
        <taxon>Viridiplantae</taxon>
        <taxon>Streptophyta</taxon>
        <taxon>Embryophyta</taxon>
        <taxon>Tracheophyta</taxon>
        <taxon>Spermatophyta</taxon>
        <taxon>Magnoliopsida</taxon>
        <taxon>eudicotyledons</taxon>
        <taxon>Gunneridae</taxon>
        <taxon>Pentapetalae</taxon>
        <taxon>asterids</taxon>
        <taxon>campanulids</taxon>
        <taxon>Asterales</taxon>
        <taxon>Asteraceae</taxon>
        <taxon>Asteroideae</taxon>
        <taxon>Anthemideae</taxon>
        <taxon>Anthemidinae</taxon>
        <taxon>Tanacetum</taxon>
    </lineage>
</organism>
<dbReference type="GO" id="GO:0003964">
    <property type="term" value="F:RNA-directed DNA polymerase activity"/>
    <property type="evidence" value="ECO:0007669"/>
    <property type="project" value="UniProtKB-KW"/>
</dbReference>
<gene>
    <name evidence="1" type="ORF">Tco_1041825</name>
</gene>
<proteinExistence type="predicted"/>
<dbReference type="Pfam" id="PF08284">
    <property type="entry name" value="RVP_2"/>
    <property type="match status" value="1"/>
</dbReference>
<reference evidence="1" key="1">
    <citation type="journal article" date="2022" name="Int. J. Mol. Sci.">
        <title>Draft Genome of Tanacetum Coccineum: Genomic Comparison of Closely Related Tanacetum-Family Plants.</title>
        <authorList>
            <person name="Yamashiro T."/>
            <person name="Shiraishi A."/>
            <person name="Nakayama K."/>
            <person name="Satake H."/>
        </authorList>
    </citation>
    <scope>NUCLEOTIDE SEQUENCE</scope>
</reference>